<name>A0A0G0SZR6_9BACT</name>
<dbReference type="InterPro" id="IPR029044">
    <property type="entry name" value="Nucleotide-diphossugar_trans"/>
</dbReference>
<dbReference type="EMBL" id="LBZK01000026">
    <property type="protein sequence ID" value="KKR70234.1"/>
    <property type="molecule type" value="Genomic_DNA"/>
</dbReference>
<dbReference type="Gene3D" id="3.90.550.10">
    <property type="entry name" value="Spore Coat Polysaccharide Biosynthesis Protein SpsA, Chain A"/>
    <property type="match status" value="1"/>
</dbReference>
<gene>
    <name evidence="2" type="ORF">UU12_C0026G0007</name>
</gene>
<organism evidence="2 3">
    <name type="scientific">Candidatus Woesebacteria bacterium GW2011_GWA2_40_7b</name>
    <dbReference type="NCBI Taxonomy" id="1618563"/>
    <lineage>
        <taxon>Bacteria</taxon>
        <taxon>Candidatus Woeseibacteriota</taxon>
    </lineage>
</organism>
<accession>A0A0G0SZR6</accession>
<sequence length="289" mass="33736">MKISVVINTLNEVKNLPRAVASVKDLASEIVVTDMGSTDGTIEVARKLGAKVFSHKKLNYVEPARNFAIGKAQGPWILILDADEEIPQNLVKKIKQIVGVPEADYYRLPRKNIIFGKWIEHTRWWPDYNIRFFKKGFVSWGDEIHSVPFTQGKGFDLPQKSDFAITHFNYEGIIQYLERMLRYTEIESKELMKNGYVFSWRDLVRKPLGEFLSRYFAGQGYKDGVHGLALSLLQSFSELTLYLRVWETQGFSDQKISRREISLELGKSVKDLRWWIRKEFSWLRFLMSR</sequence>
<reference evidence="2 3" key="1">
    <citation type="journal article" date="2015" name="Nature">
        <title>rRNA introns, odd ribosomes, and small enigmatic genomes across a large radiation of phyla.</title>
        <authorList>
            <person name="Brown C.T."/>
            <person name="Hug L.A."/>
            <person name="Thomas B.C."/>
            <person name="Sharon I."/>
            <person name="Castelle C.J."/>
            <person name="Singh A."/>
            <person name="Wilkins M.J."/>
            <person name="Williams K.H."/>
            <person name="Banfield J.F."/>
        </authorList>
    </citation>
    <scope>NUCLEOTIDE SEQUENCE [LARGE SCALE GENOMIC DNA]</scope>
</reference>
<proteinExistence type="predicted"/>
<protein>
    <submittedName>
        <fullName evidence="2">Glycosyl transferase family 2</fullName>
    </submittedName>
</protein>
<dbReference type="STRING" id="1618563.UU12_C0026G0007"/>
<feature type="domain" description="Glycosyltransferase 2-like" evidence="1">
    <location>
        <begin position="4"/>
        <end position="145"/>
    </location>
</feature>
<comment type="caution">
    <text evidence="2">The sequence shown here is derived from an EMBL/GenBank/DDBJ whole genome shotgun (WGS) entry which is preliminary data.</text>
</comment>
<dbReference type="PANTHER" id="PTHR43630:SF2">
    <property type="entry name" value="GLYCOSYLTRANSFERASE"/>
    <property type="match status" value="1"/>
</dbReference>
<keyword evidence="2" id="KW-0808">Transferase</keyword>
<dbReference type="GO" id="GO:0016740">
    <property type="term" value="F:transferase activity"/>
    <property type="evidence" value="ECO:0007669"/>
    <property type="project" value="UniProtKB-KW"/>
</dbReference>
<dbReference type="SUPFAM" id="SSF53448">
    <property type="entry name" value="Nucleotide-diphospho-sugar transferases"/>
    <property type="match status" value="1"/>
</dbReference>
<dbReference type="PANTHER" id="PTHR43630">
    <property type="entry name" value="POLY-BETA-1,6-N-ACETYL-D-GLUCOSAMINE SYNTHASE"/>
    <property type="match status" value="1"/>
</dbReference>
<dbReference type="InterPro" id="IPR001173">
    <property type="entry name" value="Glyco_trans_2-like"/>
</dbReference>
<evidence type="ECO:0000313" key="2">
    <source>
        <dbReference type="EMBL" id="KKR70234.1"/>
    </source>
</evidence>
<evidence type="ECO:0000259" key="1">
    <source>
        <dbReference type="Pfam" id="PF00535"/>
    </source>
</evidence>
<dbReference type="AlphaFoldDB" id="A0A0G0SZR6"/>
<dbReference type="CDD" id="cd02511">
    <property type="entry name" value="Beta4Glucosyltransferase"/>
    <property type="match status" value="1"/>
</dbReference>
<dbReference type="Proteomes" id="UP000034562">
    <property type="component" value="Unassembled WGS sequence"/>
</dbReference>
<evidence type="ECO:0000313" key="3">
    <source>
        <dbReference type="Proteomes" id="UP000034562"/>
    </source>
</evidence>
<dbReference type="Pfam" id="PF00535">
    <property type="entry name" value="Glycos_transf_2"/>
    <property type="match status" value="1"/>
</dbReference>